<evidence type="ECO:0000313" key="3">
    <source>
        <dbReference type="Proteomes" id="UP000287171"/>
    </source>
</evidence>
<organism evidence="2 3">
    <name type="scientific">Dictyobacter alpinus</name>
    <dbReference type="NCBI Taxonomy" id="2014873"/>
    <lineage>
        <taxon>Bacteria</taxon>
        <taxon>Bacillati</taxon>
        <taxon>Chloroflexota</taxon>
        <taxon>Ktedonobacteria</taxon>
        <taxon>Ktedonobacterales</taxon>
        <taxon>Dictyobacteraceae</taxon>
        <taxon>Dictyobacter</taxon>
    </lineage>
</organism>
<accession>A0A402BB27</accession>
<dbReference type="AlphaFoldDB" id="A0A402BB27"/>
<feature type="transmembrane region" description="Helical" evidence="1">
    <location>
        <begin position="70"/>
        <end position="89"/>
    </location>
</feature>
<keyword evidence="1" id="KW-0812">Transmembrane</keyword>
<protein>
    <submittedName>
        <fullName evidence="2">Uncharacterized protein</fullName>
    </submittedName>
</protein>
<feature type="transmembrane region" description="Helical" evidence="1">
    <location>
        <begin position="95"/>
        <end position="112"/>
    </location>
</feature>
<dbReference type="EMBL" id="BIFT01000001">
    <property type="protein sequence ID" value="GCE28544.1"/>
    <property type="molecule type" value="Genomic_DNA"/>
</dbReference>
<keyword evidence="1" id="KW-0472">Membrane</keyword>
<evidence type="ECO:0000256" key="1">
    <source>
        <dbReference type="SAM" id="Phobius"/>
    </source>
</evidence>
<sequence length="114" mass="13792">MQIEYLLKVKEYFFKRKFQDPIWIDNDDRKYEPIDKPVRVYEQALFYSSFISTSIVRLVALYFRWSFITWLALFFIAACSILSLIYLLFPPRLSLTRLCYIFVCSILCLVVYNQ</sequence>
<comment type="caution">
    <text evidence="2">The sequence shown here is derived from an EMBL/GenBank/DDBJ whole genome shotgun (WGS) entry which is preliminary data.</text>
</comment>
<reference evidence="3" key="1">
    <citation type="submission" date="2018-12" db="EMBL/GenBank/DDBJ databases">
        <title>Tengunoibacter tsumagoiensis gen. nov., sp. nov., Dictyobacter kobayashii sp. nov., D. alpinus sp. nov., and D. joshuensis sp. nov. and description of Dictyobacteraceae fam. nov. within the order Ktedonobacterales isolated from Tengu-no-mugimeshi.</title>
        <authorList>
            <person name="Wang C.M."/>
            <person name="Zheng Y."/>
            <person name="Sakai Y."/>
            <person name="Toyoda A."/>
            <person name="Minakuchi Y."/>
            <person name="Abe K."/>
            <person name="Yokota A."/>
            <person name="Yabe S."/>
        </authorList>
    </citation>
    <scope>NUCLEOTIDE SEQUENCE [LARGE SCALE GENOMIC DNA]</scope>
    <source>
        <strain evidence="3">Uno16</strain>
    </source>
</reference>
<name>A0A402BB27_9CHLR</name>
<keyword evidence="3" id="KW-1185">Reference proteome</keyword>
<proteinExistence type="predicted"/>
<gene>
    <name evidence="2" type="ORF">KDA_40280</name>
</gene>
<evidence type="ECO:0000313" key="2">
    <source>
        <dbReference type="EMBL" id="GCE28544.1"/>
    </source>
</evidence>
<dbReference type="Proteomes" id="UP000287171">
    <property type="component" value="Unassembled WGS sequence"/>
</dbReference>
<keyword evidence="1" id="KW-1133">Transmembrane helix</keyword>